<keyword evidence="2" id="KW-0472">Membrane</keyword>
<reference evidence="3" key="2">
    <citation type="submission" date="2015-06" db="UniProtKB">
        <authorList>
            <consortium name="EnsemblPlants"/>
        </authorList>
    </citation>
    <scope>IDENTIFICATION</scope>
    <source>
        <strain evidence="3">DM1-3 516 R44</strain>
    </source>
</reference>
<dbReference type="EnsemblPlants" id="PGSC0003DMT400085266">
    <property type="protein sequence ID" value="PGSC0003DMT400085266"/>
    <property type="gene ID" value="PGSC0003DMG400034837"/>
</dbReference>
<name>M1D945_SOLTU</name>
<protein>
    <submittedName>
        <fullName evidence="3">Uncharacterized protein</fullName>
    </submittedName>
</protein>
<keyword evidence="2" id="KW-1133">Transmembrane helix</keyword>
<evidence type="ECO:0000256" key="1">
    <source>
        <dbReference type="SAM" id="MobiDB-lite"/>
    </source>
</evidence>
<evidence type="ECO:0000256" key="2">
    <source>
        <dbReference type="SAM" id="Phobius"/>
    </source>
</evidence>
<organism evidence="3 4">
    <name type="scientific">Solanum tuberosum</name>
    <name type="common">Potato</name>
    <dbReference type="NCBI Taxonomy" id="4113"/>
    <lineage>
        <taxon>Eukaryota</taxon>
        <taxon>Viridiplantae</taxon>
        <taxon>Streptophyta</taxon>
        <taxon>Embryophyta</taxon>
        <taxon>Tracheophyta</taxon>
        <taxon>Spermatophyta</taxon>
        <taxon>Magnoliopsida</taxon>
        <taxon>eudicotyledons</taxon>
        <taxon>Gunneridae</taxon>
        <taxon>Pentapetalae</taxon>
        <taxon>asterids</taxon>
        <taxon>lamiids</taxon>
        <taxon>Solanales</taxon>
        <taxon>Solanaceae</taxon>
        <taxon>Solanoideae</taxon>
        <taxon>Solaneae</taxon>
        <taxon>Solanum</taxon>
    </lineage>
</organism>
<dbReference type="PANTHER" id="PTHR33180">
    <property type="entry name" value="PHOTOSYSTEM II CP43 REACTION CENTER PROTEIN"/>
    <property type="match status" value="1"/>
</dbReference>
<keyword evidence="2" id="KW-0812">Transmembrane</keyword>
<dbReference type="PaxDb" id="4113-PGSC0003DMT400085266"/>
<accession>M1D945</accession>
<sequence>MVADSRSGRIALSLVIMIWSYCSIIARIFKVFGLRSKAWTLMGKKKKDMARAKVSGSAMRPRKKAKGIKINKDATASRAKATKLSTTGGKGKSKGKASVSPKASSDSDGIYFAYLTSSESEGENHENQGATSAPEEDESLAAQRAELRSKGMNDPSRIRTHQDTTTPLSAPAQVVVLVPPVQGPPPKSMNRLKTERLRTIIEEKKLSTDGVIDRYPEIMSCLKSQKFQSFTRPRGPYIPIWI</sequence>
<feature type="transmembrane region" description="Helical" evidence="2">
    <location>
        <begin position="12"/>
        <end position="32"/>
    </location>
</feature>
<evidence type="ECO:0000313" key="3">
    <source>
        <dbReference type="EnsemblPlants" id="PGSC0003DMT400085266"/>
    </source>
</evidence>
<dbReference type="PANTHER" id="PTHR33180:SF31">
    <property type="entry name" value="POLYPROTEIN PROTEIN"/>
    <property type="match status" value="1"/>
</dbReference>
<feature type="compositionally biased region" description="Basic and acidic residues" evidence="1">
    <location>
        <begin position="145"/>
        <end position="162"/>
    </location>
</feature>
<feature type="region of interest" description="Disordered" evidence="1">
    <location>
        <begin position="50"/>
        <end position="105"/>
    </location>
</feature>
<proteinExistence type="predicted"/>
<dbReference type="Proteomes" id="UP000011115">
    <property type="component" value="Unassembled WGS sequence"/>
</dbReference>
<dbReference type="AlphaFoldDB" id="M1D945"/>
<feature type="compositionally biased region" description="Basic residues" evidence="1">
    <location>
        <begin position="60"/>
        <end position="69"/>
    </location>
</feature>
<dbReference type="HOGENOM" id="CLU_029307_5_0_1"/>
<dbReference type="Gramene" id="PGSC0003DMT400085266">
    <property type="protein sequence ID" value="PGSC0003DMT400085266"/>
    <property type="gene ID" value="PGSC0003DMG400034837"/>
</dbReference>
<dbReference type="InParanoid" id="M1D945"/>
<reference evidence="4" key="1">
    <citation type="journal article" date="2011" name="Nature">
        <title>Genome sequence and analysis of the tuber crop potato.</title>
        <authorList>
            <consortium name="The Potato Genome Sequencing Consortium"/>
        </authorList>
    </citation>
    <scope>NUCLEOTIDE SEQUENCE [LARGE SCALE GENOMIC DNA]</scope>
    <source>
        <strain evidence="4">cv. DM1-3 516 R44</strain>
    </source>
</reference>
<feature type="region of interest" description="Disordered" evidence="1">
    <location>
        <begin position="118"/>
        <end position="168"/>
    </location>
</feature>
<evidence type="ECO:0000313" key="4">
    <source>
        <dbReference type="Proteomes" id="UP000011115"/>
    </source>
</evidence>
<keyword evidence="4" id="KW-1185">Reference proteome</keyword>